<dbReference type="Gene3D" id="3.40.640.10">
    <property type="entry name" value="Type I PLP-dependent aspartate aminotransferase-like (Major domain)"/>
    <property type="match status" value="1"/>
</dbReference>
<dbReference type="InterPro" id="IPR015421">
    <property type="entry name" value="PyrdxlP-dep_Trfase_major"/>
</dbReference>
<evidence type="ECO:0000256" key="2">
    <source>
        <dbReference type="ARBA" id="ARBA00022801"/>
    </source>
</evidence>
<dbReference type="EMBL" id="BMMZ01000003">
    <property type="protein sequence ID" value="GGL57677.1"/>
    <property type="molecule type" value="Genomic_DNA"/>
</dbReference>
<dbReference type="AlphaFoldDB" id="A0A917W1T0"/>
<evidence type="ECO:0000256" key="3">
    <source>
        <dbReference type="ARBA" id="ARBA00022898"/>
    </source>
</evidence>
<dbReference type="GO" id="GO:0030429">
    <property type="term" value="F:kynureninase activity"/>
    <property type="evidence" value="ECO:0007669"/>
    <property type="project" value="UniProtKB-EC"/>
</dbReference>
<dbReference type="InterPro" id="IPR015424">
    <property type="entry name" value="PyrdxlP-dep_Trfase"/>
</dbReference>
<dbReference type="InterPro" id="IPR010111">
    <property type="entry name" value="Kynureninase"/>
</dbReference>
<dbReference type="Proteomes" id="UP000613840">
    <property type="component" value="Unassembled WGS sequence"/>
</dbReference>
<keyword evidence="3 4" id="KW-0663">Pyridoxal phosphate</keyword>
<keyword evidence="1 4" id="KW-0662">Pyridine nucleotide biosynthesis</keyword>
<dbReference type="GO" id="GO:0005737">
    <property type="term" value="C:cytoplasm"/>
    <property type="evidence" value="ECO:0007669"/>
    <property type="project" value="InterPro"/>
</dbReference>
<comment type="caution">
    <text evidence="5">The sequence shown here is derived from an EMBL/GenBank/DDBJ whole genome shotgun (WGS) entry which is preliminary data.</text>
</comment>
<reference evidence="5" key="2">
    <citation type="submission" date="2020-09" db="EMBL/GenBank/DDBJ databases">
        <authorList>
            <person name="Sun Q."/>
            <person name="Zhou Y."/>
        </authorList>
    </citation>
    <scope>NUCLEOTIDE SEQUENCE</scope>
    <source>
        <strain evidence="5">CGMCC 4.7306</strain>
    </source>
</reference>
<dbReference type="InterPro" id="IPR015422">
    <property type="entry name" value="PyrdxlP-dep_Trfase_small"/>
</dbReference>
<comment type="catalytic activity">
    <reaction evidence="4">
        <text>3-hydroxy-L-kynurenine + H2O = 3-hydroxyanthranilate + L-alanine + H(+)</text>
        <dbReference type="Rhea" id="RHEA:25143"/>
        <dbReference type="ChEBI" id="CHEBI:15377"/>
        <dbReference type="ChEBI" id="CHEBI:15378"/>
        <dbReference type="ChEBI" id="CHEBI:36559"/>
        <dbReference type="ChEBI" id="CHEBI:57972"/>
        <dbReference type="ChEBI" id="CHEBI:58125"/>
        <dbReference type="EC" id="3.7.1.3"/>
    </reaction>
</comment>
<dbReference type="PANTHER" id="PTHR14084">
    <property type="entry name" value="KYNURENINASE"/>
    <property type="match status" value="1"/>
</dbReference>
<reference evidence="5" key="1">
    <citation type="journal article" date="2014" name="Int. J. Syst. Evol. Microbiol.">
        <title>Complete genome sequence of Corynebacterium casei LMG S-19264T (=DSM 44701T), isolated from a smear-ripened cheese.</title>
        <authorList>
            <consortium name="US DOE Joint Genome Institute (JGI-PGF)"/>
            <person name="Walter F."/>
            <person name="Albersmeier A."/>
            <person name="Kalinowski J."/>
            <person name="Ruckert C."/>
        </authorList>
    </citation>
    <scope>NUCLEOTIDE SEQUENCE</scope>
    <source>
        <strain evidence="5">CGMCC 4.7306</strain>
    </source>
</reference>
<dbReference type="PANTHER" id="PTHR14084:SF0">
    <property type="entry name" value="KYNURENINASE"/>
    <property type="match status" value="1"/>
</dbReference>
<keyword evidence="2 4" id="KW-0378">Hydrolase</keyword>
<organism evidence="5 6">
    <name type="scientific">Microlunatus endophyticus</name>
    <dbReference type="NCBI Taxonomy" id="1716077"/>
    <lineage>
        <taxon>Bacteria</taxon>
        <taxon>Bacillati</taxon>
        <taxon>Actinomycetota</taxon>
        <taxon>Actinomycetes</taxon>
        <taxon>Propionibacteriales</taxon>
        <taxon>Propionibacteriaceae</taxon>
        <taxon>Microlunatus</taxon>
    </lineage>
</organism>
<dbReference type="Pfam" id="PF22580">
    <property type="entry name" value="KYNU_C"/>
    <property type="match status" value="1"/>
</dbReference>
<evidence type="ECO:0000256" key="4">
    <source>
        <dbReference type="PIRNR" id="PIRNR038800"/>
    </source>
</evidence>
<comment type="similarity">
    <text evidence="4">Belongs to the kynureninase family.</text>
</comment>
<name>A0A917W1T0_9ACTN</name>
<comment type="function">
    <text evidence="4">Catalyzes the cleavage of L-kynurenine (L-Kyn) and L-3-hydroxykynurenine (L-3OHKyn) into anthranilic acid (AA) and 3-hydroxyanthranilic acid (3-OHAA), respectively.</text>
</comment>
<evidence type="ECO:0000313" key="5">
    <source>
        <dbReference type="EMBL" id="GGL57677.1"/>
    </source>
</evidence>
<dbReference type="RefSeq" id="WP_188894579.1">
    <property type="nucleotide sequence ID" value="NZ_BMMZ01000003.1"/>
</dbReference>
<accession>A0A917W1T0</accession>
<keyword evidence="6" id="KW-1185">Reference proteome</keyword>
<comment type="subunit">
    <text evidence="4">Homodimer.</text>
</comment>
<evidence type="ECO:0000256" key="1">
    <source>
        <dbReference type="ARBA" id="ARBA00022642"/>
    </source>
</evidence>
<evidence type="ECO:0000313" key="6">
    <source>
        <dbReference type="Proteomes" id="UP000613840"/>
    </source>
</evidence>
<dbReference type="GO" id="GO:0019441">
    <property type="term" value="P:L-tryptophan catabolic process to kynurenine"/>
    <property type="evidence" value="ECO:0007669"/>
    <property type="project" value="TreeGrafter"/>
</dbReference>
<sequence>MTVALERGAELDRSDPLRDHADRFVPTDGSVRAYLDGNSLGRPAVDLAQVMADFINHSWGSRLIRGWDEEWMDWPLAVGDALAAAALGAAAGQTIIADSTSVLIYKLARAALSLRSPERDEIVVDVDNFPTDRYLISGIADELGLRLRWIRTDADLGITPDLVARTVGERTALFLASHISYRSGYIADAAEITRIVHAAGAPVLWDLCHSVGAIPIALDNWQVDFAVGCGYKFLNGGPGAPAFGYVGARHQDQARQPLQGWMGHARPFEMGPGYQPHPGIRSFLTGTPPILAMVPLRHAIGMITEVGLDAIRAKSLALTDFAIELIDERLVPLGVRLASPRDHEHRGGHVTIVGDGFAEVKDELWKRGVLPDFRRPDGIRLGLSPLSTRFAEVALAVEEIADILG</sequence>
<proteinExistence type="inferred from homology"/>
<comment type="pathway">
    <text evidence="4">Amino-acid degradation; L-kynurenine degradation; L-alanine and anthranilate from L-kynurenine: step 1/1.</text>
</comment>
<protein>
    <recommendedName>
        <fullName evidence="4">Kynureninase</fullName>
        <ecNumber evidence="4">3.7.1.3</ecNumber>
    </recommendedName>
</protein>
<dbReference type="GO" id="GO:0030170">
    <property type="term" value="F:pyridoxal phosphate binding"/>
    <property type="evidence" value="ECO:0007669"/>
    <property type="project" value="InterPro"/>
</dbReference>
<dbReference type="GO" id="GO:0009435">
    <property type="term" value="P:NAD+ biosynthetic process"/>
    <property type="evidence" value="ECO:0007669"/>
    <property type="project" value="InterPro"/>
</dbReference>
<comment type="pathway">
    <text evidence="4">Cofactor biosynthesis; NAD(+) biosynthesis; quinolinate from L-kynurenine: step 2/3.</text>
</comment>
<dbReference type="GO" id="GO:0043420">
    <property type="term" value="P:anthranilate metabolic process"/>
    <property type="evidence" value="ECO:0007669"/>
    <property type="project" value="TreeGrafter"/>
</dbReference>
<comment type="catalytic activity">
    <reaction evidence="4">
        <text>L-kynurenine + H2O = anthranilate + L-alanine + H(+)</text>
        <dbReference type="Rhea" id="RHEA:16813"/>
        <dbReference type="ChEBI" id="CHEBI:15377"/>
        <dbReference type="ChEBI" id="CHEBI:15378"/>
        <dbReference type="ChEBI" id="CHEBI:16567"/>
        <dbReference type="ChEBI" id="CHEBI:57959"/>
        <dbReference type="ChEBI" id="CHEBI:57972"/>
        <dbReference type="EC" id="3.7.1.3"/>
    </reaction>
</comment>
<gene>
    <name evidence="5" type="ORF">GCM10011575_15060</name>
</gene>
<dbReference type="PIRSF" id="PIRSF038800">
    <property type="entry name" value="KYNU"/>
    <property type="match status" value="1"/>
</dbReference>
<dbReference type="EC" id="3.7.1.3" evidence="4"/>
<dbReference type="Gene3D" id="3.90.1150.10">
    <property type="entry name" value="Aspartate Aminotransferase, domain 1"/>
    <property type="match status" value="1"/>
</dbReference>
<dbReference type="SUPFAM" id="SSF53383">
    <property type="entry name" value="PLP-dependent transferases"/>
    <property type="match status" value="1"/>
</dbReference>
<comment type="cofactor">
    <cofactor evidence="4">
        <name>pyridoxal 5'-phosphate</name>
        <dbReference type="ChEBI" id="CHEBI:597326"/>
    </cofactor>
</comment>